<protein>
    <submittedName>
        <fullName evidence="1">Uncharacterized protein</fullName>
    </submittedName>
</protein>
<accession>A0A9I9E9J0</accession>
<dbReference type="Gramene" id="MELO3C030675.2.1">
    <property type="protein sequence ID" value="MELO3C030675.2.1"/>
    <property type="gene ID" value="MELO3C030675.2"/>
</dbReference>
<sequence length="111" mass="12597">MTHLPSSQYEIPYDPPKVEKMSFGVIGQRIAFGRSNLTREKELKRKKALEKALELQIPFFGFSPVVQLVPKHVYIADTMNMSFRTCTLKFDVVYVGSSCSLLVIDRGNKAI</sequence>
<reference evidence="1" key="1">
    <citation type="submission" date="2023-03" db="UniProtKB">
        <authorList>
            <consortium name="EnsemblPlants"/>
        </authorList>
    </citation>
    <scope>IDENTIFICATION</scope>
</reference>
<evidence type="ECO:0000313" key="1">
    <source>
        <dbReference type="EnsemblPlants" id="MELO3C030675.2.1"/>
    </source>
</evidence>
<proteinExistence type="predicted"/>
<dbReference type="EnsemblPlants" id="MELO3C030675.2.1">
    <property type="protein sequence ID" value="MELO3C030675.2.1"/>
    <property type="gene ID" value="MELO3C030675.2"/>
</dbReference>
<organism evidence="1">
    <name type="scientific">Cucumis melo</name>
    <name type="common">Muskmelon</name>
    <dbReference type="NCBI Taxonomy" id="3656"/>
    <lineage>
        <taxon>Eukaryota</taxon>
        <taxon>Viridiplantae</taxon>
        <taxon>Streptophyta</taxon>
        <taxon>Embryophyta</taxon>
        <taxon>Tracheophyta</taxon>
        <taxon>Spermatophyta</taxon>
        <taxon>Magnoliopsida</taxon>
        <taxon>eudicotyledons</taxon>
        <taxon>Gunneridae</taxon>
        <taxon>Pentapetalae</taxon>
        <taxon>rosids</taxon>
        <taxon>fabids</taxon>
        <taxon>Cucurbitales</taxon>
        <taxon>Cucurbitaceae</taxon>
        <taxon>Benincaseae</taxon>
        <taxon>Cucumis</taxon>
    </lineage>
</organism>
<dbReference type="AlphaFoldDB" id="A0A9I9E9J0"/>
<name>A0A9I9E9J0_CUCME</name>